<dbReference type="RefSeq" id="XP_038778842.1">
    <property type="nucleotide sequence ID" value="XM_038922914.1"/>
</dbReference>
<dbReference type="KEGG" id="bnn:FOA43_002628"/>
<evidence type="ECO:0000256" key="2">
    <source>
        <dbReference type="ARBA" id="ARBA00012702"/>
    </source>
</evidence>
<dbReference type="InterPro" id="IPR001330">
    <property type="entry name" value="Prenyltrans"/>
</dbReference>
<dbReference type="GO" id="GO:0097354">
    <property type="term" value="P:prenylation"/>
    <property type="evidence" value="ECO:0007669"/>
    <property type="project" value="UniProtKB-UniRule"/>
</dbReference>
<evidence type="ECO:0000256" key="9">
    <source>
        <dbReference type="RuleBase" id="RU365056"/>
    </source>
</evidence>
<dbReference type="PANTHER" id="PTHR11774:SF6">
    <property type="entry name" value="PROTEIN FARNESYLTRANSFERASE SUBUNIT BETA"/>
    <property type="match status" value="1"/>
</dbReference>
<feature type="domain" description="Prenyltransferase alpha-alpha toroid" evidence="10">
    <location>
        <begin position="45"/>
        <end position="390"/>
    </location>
</feature>
<dbReference type="InterPro" id="IPR026872">
    <property type="entry name" value="FTB"/>
</dbReference>
<comment type="similarity">
    <text evidence="1 9">Belongs to the protein prenyltransferase subunit beta family.</text>
</comment>
<keyword evidence="6 9" id="KW-0479">Metal-binding</keyword>
<evidence type="ECO:0000256" key="5">
    <source>
        <dbReference type="ARBA" id="ARBA00022679"/>
    </source>
</evidence>
<dbReference type="OrthoDB" id="10261146at2759"/>
<dbReference type="GO" id="GO:0008270">
    <property type="term" value="F:zinc ion binding"/>
    <property type="evidence" value="ECO:0007669"/>
    <property type="project" value="UniProtKB-UniRule"/>
</dbReference>
<protein>
    <recommendedName>
        <fullName evidence="3 9">Protein farnesyltransferase subunit beta</fullName>
        <shortName evidence="9">FTase-beta</shortName>
        <ecNumber evidence="2 9">2.5.1.58</ecNumber>
    </recommendedName>
</protein>
<keyword evidence="5 9" id="KW-0808">Transferase</keyword>
<evidence type="ECO:0000256" key="4">
    <source>
        <dbReference type="ARBA" id="ARBA00022602"/>
    </source>
</evidence>
<dbReference type="EC" id="2.5.1.58" evidence="2 9"/>
<evidence type="ECO:0000313" key="11">
    <source>
        <dbReference type="EMBL" id="QPG75277.1"/>
    </source>
</evidence>
<dbReference type="InterPro" id="IPR045089">
    <property type="entry name" value="PGGT1B-like"/>
</dbReference>
<dbReference type="SUPFAM" id="SSF48239">
    <property type="entry name" value="Terpenoid cyclases/Protein prenyltransferases"/>
    <property type="match status" value="1"/>
</dbReference>
<dbReference type="Proteomes" id="UP000662931">
    <property type="component" value="Chromosome 2"/>
</dbReference>
<reference evidence="11" key="1">
    <citation type="submission" date="2020-10" db="EMBL/GenBank/DDBJ databases">
        <authorList>
            <person name="Roach M.J.R."/>
        </authorList>
    </citation>
    <scope>NUCLEOTIDE SEQUENCE</scope>
    <source>
        <strain evidence="11">CBS 1945</strain>
    </source>
</reference>
<comment type="subunit">
    <text evidence="9">Heterodimer of an alpha and a beta subunit.</text>
</comment>
<evidence type="ECO:0000256" key="8">
    <source>
        <dbReference type="ARBA" id="ARBA00022833"/>
    </source>
</evidence>
<accession>A0A875RV62</accession>
<dbReference type="GO" id="GO:0005965">
    <property type="term" value="C:protein farnesyltransferase complex"/>
    <property type="evidence" value="ECO:0007669"/>
    <property type="project" value="UniProtKB-UniRule"/>
</dbReference>
<keyword evidence="8 9" id="KW-0862">Zinc</keyword>
<evidence type="ECO:0000256" key="1">
    <source>
        <dbReference type="ARBA" id="ARBA00010497"/>
    </source>
</evidence>
<dbReference type="CDD" id="cd02893">
    <property type="entry name" value="FTase"/>
    <property type="match status" value="1"/>
</dbReference>
<evidence type="ECO:0000313" key="12">
    <source>
        <dbReference type="Proteomes" id="UP000662931"/>
    </source>
</evidence>
<evidence type="ECO:0000256" key="6">
    <source>
        <dbReference type="ARBA" id="ARBA00022723"/>
    </source>
</evidence>
<dbReference type="GeneID" id="62196029"/>
<organism evidence="11 12">
    <name type="scientific">Eeniella nana</name>
    <name type="common">Yeast</name>
    <name type="synonym">Brettanomyces nanus</name>
    <dbReference type="NCBI Taxonomy" id="13502"/>
    <lineage>
        <taxon>Eukaryota</taxon>
        <taxon>Fungi</taxon>
        <taxon>Dikarya</taxon>
        <taxon>Ascomycota</taxon>
        <taxon>Saccharomycotina</taxon>
        <taxon>Pichiomycetes</taxon>
        <taxon>Pichiales</taxon>
        <taxon>Pichiaceae</taxon>
        <taxon>Brettanomyces</taxon>
    </lineage>
</organism>
<keyword evidence="12" id="KW-1185">Reference proteome</keyword>
<sequence>MDESNGISPSEKLTDTIEKQLKVENDIQDIYDEVLAQGSDKFPTLHRKAHLKYTGLFLHRELPSAMYKLDASHPWIIYWLLNAHLLLGGTTEDKMGEEVARVILSYIYETDRYQGISGGYGQLPHLASTYAGIMSLALVGDEKWYAKLNRTKIYTFLVSLKLENGSFRMVQGGESDCRATYCALCVASILGILDEKLIKGTAEWFARCQTYEGGFGGEPGDEAHGGYTFCALAGLCILAPPSRIAQIIDIPTLVRWTCNRQYAIEGGLSGRTNKLVDGCYSHWVGGMSALLECVSGYGQVVNRTGLQNYILCCCQAQPFGLIDKPGCNPDFYHTNYVLCGLSMCQHFQVYNEKLGEKEGYAFGYQQIRINDDTIIDNLEANRVLPLDPIFGLPAGYSRTMRDYFRD</sequence>
<dbReference type="Gene3D" id="1.50.10.20">
    <property type="match status" value="1"/>
</dbReference>
<gene>
    <name evidence="11" type="ORF">FOA43_002628</name>
</gene>
<dbReference type="Pfam" id="PF00432">
    <property type="entry name" value="Prenyltrans"/>
    <property type="match status" value="1"/>
</dbReference>
<comment type="cofactor">
    <cofactor evidence="9">
        <name>Zn(2+)</name>
        <dbReference type="ChEBI" id="CHEBI:29105"/>
    </cofactor>
    <text evidence="9">Binds 1 zinc ion per subunit.</text>
</comment>
<evidence type="ECO:0000256" key="3">
    <source>
        <dbReference type="ARBA" id="ARBA00015798"/>
    </source>
</evidence>
<dbReference type="EMBL" id="CP064813">
    <property type="protein sequence ID" value="QPG75277.1"/>
    <property type="molecule type" value="Genomic_DNA"/>
</dbReference>
<keyword evidence="4 9" id="KW-0637">Prenyltransferase</keyword>
<evidence type="ECO:0000256" key="7">
    <source>
        <dbReference type="ARBA" id="ARBA00022737"/>
    </source>
</evidence>
<comment type="function">
    <text evidence="9">Catalyzes the transfer of a farnesyl moiety from farnesyl diphosphate to a cysteine at the fourth position from the C-terminus of several proteins. The beta subunit is responsible for peptide-binding.</text>
</comment>
<dbReference type="InterPro" id="IPR008930">
    <property type="entry name" value="Terpenoid_cyclase/PrenylTrfase"/>
</dbReference>
<dbReference type="GO" id="GO:0004660">
    <property type="term" value="F:protein farnesyltransferase activity"/>
    <property type="evidence" value="ECO:0007669"/>
    <property type="project" value="UniProtKB-UniRule"/>
</dbReference>
<dbReference type="PANTHER" id="PTHR11774">
    <property type="entry name" value="GERANYLGERANYL TRANSFERASE TYPE BETA SUBUNIT"/>
    <property type="match status" value="1"/>
</dbReference>
<comment type="catalytic activity">
    <reaction evidence="9">
        <text>L-cysteinyl-[protein] + (2E,6E)-farnesyl diphosphate = S-(2E,6E)-farnesyl-L-cysteinyl-[protein] + diphosphate</text>
        <dbReference type="Rhea" id="RHEA:13345"/>
        <dbReference type="Rhea" id="RHEA-COMP:10131"/>
        <dbReference type="Rhea" id="RHEA-COMP:11535"/>
        <dbReference type="ChEBI" id="CHEBI:29950"/>
        <dbReference type="ChEBI" id="CHEBI:33019"/>
        <dbReference type="ChEBI" id="CHEBI:86019"/>
        <dbReference type="ChEBI" id="CHEBI:175763"/>
    </reaction>
</comment>
<evidence type="ECO:0000259" key="10">
    <source>
        <dbReference type="Pfam" id="PF00432"/>
    </source>
</evidence>
<keyword evidence="7" id="KW-0677">Repeat</keyword>
<dbReference type="AlphaFoldDB" id="A0A875RV62"/>
<name>A0A875RV62_EENNA</name>
<proteinExistence type="inferred from homology"/>